<proteinExistence type="predicted"/>
<dbReference type="Proteomes" id="UP000052022">
    <property type="component" value="Unassembled WGS sequence"/>
</dbReference>
<dbReference type="AlphaFoldDB" id="A0A0P1GJ86"/>
<evidence type="ECO:0000313" key="2">
    <source>
        <dbReference type="Proteomes" id="UP000052022"/>
    </source>
</evidence>
<evidence type="ECO:0000313" key="1">
    <source>
        <dbReference type="EMBL" id="CUH81990.1"/>
    </source>
</evidence>
<reference evidence="1 2" key="1">
    <citation type="submission" date="2015-09" db="EMBL/GenBank/DDBJ databases">
        <authorList>
            <consortium name="Swine Surveillance"/>
        </authorList>
    </citation>
    <scope>NUCLEOTIDE SEQUENCE [LARGE SCALE GENOMIC DNA]</scope>
    <source>
        <strain evidence="1 2">CECT 7557</strain>
    </source>
</reference>
<keyword evidence="2" id="KW-1185">Reference proteome</keyword>
<name>A0A0P1GJ86_9RHOB</name>
<protein>
    <submittedName>
        <fullName evidence="1">Uncharacterized protein</fullName>
    </submittedName>
</protein>
<gene>
    <name evidence="1" type="ORF">TRM7557_03694</name>
</gene>
<dbReference type="STRING" id="928856.SAMN04488049_10538"/>
<dbReference type="EMBL" id="CYSD01000043">
    <property type="protein sequence ID" value="CUH81990.1"/>
    <property type="molecule type" value="Genomic_DNA"/>
</dbReference>
<sequence length="43" mass="4933">MKQGNDAFFDMDATSHILGQHAHAPRTIWFRVLRDQKGVEIPP</sequence>
<accession>A0A0P1GJ86</accession>
<organism evidence="1 2">
    <name type="scientific">Tritonibacter multivorans</name>
    <dbReference type="NCBI Taxonomy" id="928856"/>
    <lineage>
        <taxon>Bacteria</taxon>
        <taxon>Pseudomonadati</taxon>
        <taxon>Pseudomonadota</taxon>
        <taxon>Alphaproteobacteria</taxon>
        <taxon>Rhodobacterales</taxon>
        <taxon>Paracoccaceae</taxon>
        <taxon>Tritonibacter</taxon>
    </lineage>
</organism>